<proteinExistence type="predicted"/>
<sequence>MVLGDTSNISIPSIFTTHTTAKLLTSLLPGIMSSAFAVGVHAAPAPTPPGAKQNGAHRQKREWISSKRVAELARSEMKREKDFAASEAGRDGLWITLTPTTMSSSPFFDTLLVLVISPLVTFTTPYPFNDPKAKLESSEERCRPSPS</sequence>
<name>A0ABR3GFC4_9PEZI</name>
<dbReference type="Proteomes" id="UP001447188">
    <property type="component" value="Unassembled WGS sequence"/>
</dbReference>
<comment type="caution">
    <text evidence="1">The sequence shown here is derived from an EMBL/GenBank/DDBJ whole genome shotgun (WGS) entry which is preliminary data.</text>
</comment>
<protein>
    <submittedName>
        <fullName evidence="1">Uncharacterized protein</fullName>
    </submittedName>
</protein>
<evidence type="ECO:0000313" key="1">
    <source>
        <dbReference type="EMBL" id="KAL0634493.1"/>
    </source>
</evidence>
<evidence type="ECO:0000313" key="2">
    <source>
        <dbReference type="Proteomes" id="UP001447188"/>
    </source>
</evidence>
<reference evidence="1 2" key="1">
    <citation type="submission" date="2024-02" db="EMBL/GenBank/DDBJ databases">
        <title>Discinaceae phylogenomics.</title>
        <authorList>
            <person name="Dirks A.C."/>
            <person name="James T.Y."/>
        </authorList>
    </citation>
    <scope>NUCLEOTIDE SEQUENCE [LARGE SCALE GENOMIC DNA]</scope>
    <source>
        <strain evidence="1 2">ACD0624</strain>
    </source>
</reference>
<organism evidence="1 2">
    <name type="scientific">Discina gigas</name>
    <dbReference type="NCBI Taxonomy" id="1032678"/>
    <lineage>
        <taxon>Eukaryota</taxon>
        <taxon>Fungi</taxon>
        <taxon>Dikarya</taxon>
        <taxon>Ascomycota</taxon>
        <taxon>Pezizomycotina</taxon>
        <taxon>Pezizomycetes</taxon>
        <taxon>Pezizales</taxon>
        <taxon>Discinaceae</taxon>
        <taxon>Discina</taxon>
    </lineage>
</organism>
<accession>A0ABR3GFC4</accession>
<gene>
    <name evidence="1" type="ORF">Q9L58_006582</name>
</gene>
<dbReference type="EMBL" id="JBBBZM010000093">
    <property type="protein sequence ID" value="KAL0634493.1"/>
    <property type="molecule type" value="Genomic_DNA"/>
</dbReference>
<keyword evidence="2" id="KW-1185">Reference proteome</keyword>